<organism evidence="1 2">
    <name type="scientific">Neophaeococcomyces mojaviensis</name>
    <dbReference type="NCBI Taxonomy" id="3383035"/>
    <lineage>
        <taxon>Eukaryota</taxon>
        <taxon>Fungi</taxon>
        <taxon>Dikarya</taxon>
        <taxon>Ascomycota</taxon>
        <taxon>Pezizomycotina</taxon>
        <taxon>Eurotiomycetes</taxon>
        <taxon>Chaetothyriomycetidae</taxon>
        <taxon>Chaetothyriales</taxon>
        <taxon>Chaetothyriales incertae sedis</taxon>
        <taxon>Neophaeococcomyces</taxon>
    </lineage>
</organism>
<reference evidence="1" key="1">
    <citation type="submission" date="2022-10" db="EMBL/GenBank/DDBJ databases">
        <title>Culturing micro-colonial fungi from biological soil crusts in the Mojave desert and describing Neophaeococcomyces mojavensis, and introducing the new genera and species Taxawa tesnikishii.</title>
        <authorList>
            <person name="Kurbessoian T."/>
            <person name="Stajich J.E."/>
        </authorList>
    </citation>
    <scope>NUCLEOTIDE SEQUENCE</scope>
    <source>
        <strain evidence="1">JES_112</strain>
    </source>
</reference>
<sequence>MASTTNPTSASTAYKDERQQLHVDENASAVLHERQDPRLTFATAAFAFRNALDTSRRKKSTQPTVSEQEVKEVLEDTDTVDPLLEEEKRHLSRHKDRIRIARTIQHLLSSVLSLIILGLQAKICSENMNSAPKGKEQSEILKELLPVLMLLATAIAAMFFDICALTVYFWPQTKFGKKAFALALKVHYIITTFKSVAYAYSTIACTGSNVGGTPMIVSMYLSTANIGIELVGLVIDQYVKRDAEKFKRAVKANAALMEAGAAASAATGNDSDDQPLLPAYSFKQHPYQKLSDADFDQLDSLGGGLNTDVEKLKPKTSGPST</sequence>
<protein>
    <submittedName>
        <fullName evidence="1">Uncharacterized protein</fullName>
    </submittedName>
</protein>
<keyword evidence="2" id="KW-1185">Reference proteome</keyword>
<name>A0ACC2ZXK4_9EURO</name>
<accession>A0ACC2ZXK4</accession>
<gene>
    <name evidence="1" type="ORF">H2198_008295</name>
</gene>
<proteinExistence type="predicted"/>
<evidence type="ECO:0000313" key="1">
    <source>
        <dbReference type="EMBL" id="KAJ9652472.1"/>
    </source>
</evidence>
<dbReference type="EMBL" id="JAPDRQ010000198">
    <property type="protein sequence ID" value="KAJ9652472.1"/>
    <property type="molecule type" value="Genomic_DNA"/>
</dbReference>
<dbReference type="Proteomes" id="UP001172386">
    <property type="component" value="Unassembled WGS sequence"/>
</dbReference>
<comment type="caution">
    <text evidence="1">The sequence shown here is derived from an EMBL/GenBank/DDBJ whole genome shotgun (WGS) entry which is preliminary data.</text>
</comment>
<evidence type="ECO:0000313" key="2">
    <source>
        <dbReference type="Proteomes" id="UP001172386"/>
    </source>
</evidence>